<dbReference type="InterPro" id="IPR005110">
    <property type="entry name" value="MoeA_linker/N"/>
</dbReference>
<dbReference type="PANTHER" id="PTHR10192:SF16">
    <property type="entry name" value="MOLYBDOPTERIN MOLYBDENUMTRANSFERASE"/>
    <property type="match status" value="1"/>
</dbReference>
<dbReference type="GO" id="GO:0005829">
    <property type="term" value="C:cytosol"/>
    <property type="evidence" value="ECO:0007669"/>
    <property type="project" value="TreeGrafter"/>
</dbReference>
<evidence type="ECO:0000256" key="6">
    <source>
        <dbReference type="RuleBase" id="RU365090"/>
    </source>
</evidence>
<dbReference type="Gene3D" id="2.170.190.11">
    <property type="entry name" value="Molybdopterin biosynthesis moea protein, domain 3"/>
    <property type="match status" value="1"/>
</dbReference>
<evidence type="ECO:0000256" key="4">
    <source>
        <dbReference type="ARBA" id="ARBA00023150"/>
    </source>
</evidence>
<protein>
    <recommendedName>
        <fullName evidence="6">Molybdopterin molybdenumtransferase</fullName>
        <ecNumber evidence="6">2.10.1.1</ecNumber>
    </recommendedName>
</protein>
<comment type="cofactor">
    <cofactor evidence="6">
        <name>Mg(2+)</name>
        <dbReference type="ChEBI" id="CHEBI:18420"/>
    </cofactor>
</comment>
<dbReference type="Gene3D" id="3.40.980.10">
    <property type="entry name" value="MoaB/Mog-like domain"/>
    <property type="match status" value="1"/>
</dbReference>
<comment type="catalytic activity">
    <reaction evidence="5">
        <text>adenylyl-molybdopterin + molybdate = Mo-molybdopterin + AMP + H(+)</text>
        <dbReference type="Rhea" id="RHEA:35047"/>
        <dbReference type="ChEBI" id="CHEBI:15378"/>
        <dbReference type="ChEBI" id="CHEBI:36264"/>
        <dbReference type="ChEBI" id="CHEBI:62727"/>
        <dbReference type="ChEBI" id="CHEBI:71302"/>
        <dbReference type="ChEBI" id="CHEBI:456215"/>
        <dbReference type="EC" id="2.10.1.1"/>
    </reaction>
</comment>
<dbReference type="AlphaFoldDB" id="A0A5K8AFH5"/>
<comment type="similarity">
    <text evidence="3 6">Belongs to the MoeA family.</text>
</comment>
<dbReference type="Gene3D" id="2.40.340.10">
    <property type="entry name" value="MoeA, C-terminal, domain IV"/>
    <property type="match status" value="1"/>
</dbReference>
<keyword evidence="6" id="KW-0479">Metal-binding</keyword>
<keyword evidence="6" id="KW-0808">Transferase</keyword>
<reference evidence="8 9" key="1">
    <citation type="submission" date="2019-11" db="EMBL/GenBank/DDBJ databases">
        <title>Comparative genomics of hydrocarbon-degrading Desulfosarcina strains.</title>
        <authorList>
            <person name="Watanabe M."/>
            <person name="Kojima H."/>
            <person name="Fukui M."/>
        </authorList>
    </citation>
    <scope>NUCLEOTIDE SEQUENCE [LARGE SCALE GENOMIC DNA]</scope>
    <source>
        <strain evidence="9">oXyS1</strain>
    </source>
</reference>
<dbReference type="PANTHER" id="PTHR10192">
    <property type="entry name" value="MOLYBDOPTERIN BIOSYNTHESIS PROTEIN"/>
    <property type="match status" value="1"/>
</dbReference>
<dbReference type="InterPro" id="IPR036425">
    <property type="entry name" value="MoaB/Mog-like_dom_sf"/>
</dbReference>
<dbReference type="Pfam" id="PF03454">
    <property type="entry name" value="MoeA_C"/>
    <property type="match status" value="1"/>
</dbReference>
<keyword evidence="6" id="KW-0500">Molybdenum</keyword>
<dbReference type="SUPFAM" id="SSF53218">
    <property type="entry name" value="Molybdenum cofactor biosynthesis proteins"/>
    <property type="match status" value="1"/>
</dbReference>
<evidence type="ECO:0000256" key="5">
    <source>
        <dbReference type="ARBA" id="ARBA00047317"/>
    </source>
</evidence>
<dbReference type="InterPro" id="IPR001453">
    <property type="entry name" value="MoaB/Mog_dom"/>
</dbReference>
<dbReference type="SMART" id="SM00852">
    <property type="entry name" value="MoCF_biosynth"/>
    <property type="match status" value="1"/>
</dbReference>
<name>A0A5K8AFH5_9BACT</name>
<dbReference type="SUPFAM" id="SSF63867">
    <property type="entry name" value="MoeA C-terminal domain-like"/>
    <property type="match status" value="1"/>
</dbReference>
<dbReference type="EC" id="2.10.1.1" evidence="6"/>
<dbReference type="InterPro" id="IPR038987">
    <property type="entry name" value="MoeA-like"/>
</dbReference>
<dbReference type="CDD" id="cd00887">
    <property type="entry name" value="MoeA"/>
    <property type="match status" value="1"/>
</dbReference>
<dbReference type="InterPro" id="IPR036688">
    <property type="entry name" value="MoeA_C_domain_IV_sf"/>
</dbReference>
<keyword evidence="6" id="KW-0460">Magnesium</keyword>
<dbReference type="GO" id="GO:0006777">
    <property type="term" value="P:Mo-molybdopterin cofactor biosynthetic process"/>
    <property type="evidence" value="ECO:0007669"/>
    <property type="project" value="UniProtKB-UniRule"/>
</dbReference>
<dbReference type="SUPFAM" id="SSF53850">
    <property type="entry name" value="Periplasmic binding protein-like II"/>
    <property type="match status" value="1"/>
</dbReference>
<dbReference type="Proteomes" id="UP000422108">
    <property type="component" value="Chromosome"/>
</dbReference>
<dbReference type="GO" id="GO:0061599">
    <property type="term" value="F:molybdopterin molybdotransferase activity"/>
    <property type="evidence" value="ECO:0007669"/>
    <property type="project" value="UniProtKB-UniRule"/>
</dbReference>
<dbReference type="Gene3D" id="3.40.190.10">
    <property type="entry name" value="Periplasmic binding protein-like II"/>
    <property type="match status" value="1"/>
</dbReference>
<dbReference type="InterPro" id="IPR024370">
    <property type="entry name" value="PBP_domain"/>
</dbReference>
<dbReference type="Pfam" id="PF00994">
    <property type="entry name" value="MoCF_biosynth"/>
    <property type="match status" value="1"/>
</dbReference>
<proteinExistence type="inferred from homology"/>
<dbReference type="Pfam" id="PF03453">
    <property type="entry name" value="MoeA_N"/>
    <property type="match status" value="1"/>
</dbReference>
<organism evidence="8 9">
    <name type="scientific">Desulfosarcina ovata subsp. ovata</name>
    <dbReference type="NCBI Taxonomy" id="2752305"/>
    <lineage>
        <taxon>Bacteria</taxon>
        <taxon>Pseudomonadati</taxon>
        <taxon>Thermodesulfobacteriota</taxon>
        <taxon>Desulfobacteria</taxon>
        <taxon>Desulfobacterales</taxon>
        <taxon>Desulfosarcinaceae</taxon>
        <taxon>Desulfosarcina</taxon>
    </lineage>
</organism>
<evidence type="ECO:0000259" key="7">
    <source>
        <dbReference type="SMART" id="SM00852"/>
    </source>
</evidence>
<evidence type="ECO:0000256" key="1">
    <source>
        <dbReference type="ARBA" id="ARBA00002901"/>
    </source>
</evidence>
<dbReference type="GO" id="GO:0046872">
    <property type="term" value="F:metal ion binding"/>
    <property type="evidence" value="ECO:0007669"/>
    <property type="project" value="UniProtKB-UniRule"/>
</dbReference>
<dbReference type="UniPathway" id="UPA00344"/>
<dbReference type="SUPFAM" id="SSF63882">
    <property type="entry name" value="MoeA N-terminal region -like"/>
    <property type="match status" value="1"/>
</dbReference>
<dbReference type="InterPro" id="IPR036135">
    <property type="entry name" value="MoeA_linker/N_sf"/>
</dbReference>
<keyword evidence="4 6" id="KW-0501">Molybdenum cofactor biosynthesis</keyword>
<gene>
    <name evidence="8" type="primary">moeA_1</name>
    <name evidence="8" type="ORF">DSCOOX_45370</name>
</gene>
<keyword evidence="9" id="KW-1185">Reference proteome</keyword>
<dbReference type="Pfam" id="PF12727">
    <property type="entry name" value="PBP_like"/>
    <property type="match status" value="1"/>
</dbReference>
<dbReference type="NCBIfam" id="NF011068">
    <property type="entry name" value="PRK14498.1"/>
    <property type="match status" value="1"/>
</dbReference>
<evidence type="ECO:0000256" key="3">
    <source>
        <dbReference type="ARBA" id="ARBA00010763"/>
    </source>
</evidence>
<comment type="function">
    <text evidence="1 6">Catalyzes the insertion of molybdate into adenylated molybdopterin with the concomitant release of AMP.</text>
</comment>
<evidence type="ECO:0000313" key="8">
    <source>
        <dbReference type="EMBL" id="BBO91357.1"/>
    </source>
</evidence>
<feature type="domain" description="MoaB/Mog" evidence="7">
    <location>
        <begin position="178"/>
        <end position="320"/>
    </location>
</feature>
<comment type="pathway">
    <text evidence="2 6">Cofactor biosynthesis; molybdopterin biosynthesis.</text>
</comment>
<sequence>MNTKRNVYLNMKPLDEALKILFDHFPATGSMAAEWVSPPDAVGRVLAEPVFATVSSPNFHAAAMDGVAVKAVDTFGASQTRPKELAVGTQAKFINTGHVMPEGTDVVIMIENIQTVGEDRIRIEAPAFPWQHVRKMGEDIVATELLYPRGHVVTPYCIGALIAGGVYQVPVRRKPRVLIIPTGSELVDWRVTDPKDLKPGQVLESNAFVLERMIQACGAEAIRHDRVIDDLDLIRQTVADAVAGDVDMVMTIGGSSAGSKDYALPMLKDLGEMLVHGVTIMPGKPVILGDIQGKPFFGIPGYPVSAIIICEQFVQPLIKRMIGVADDPRPTVAVVPTRKIASKLGVEEFLRVKLGQVGENIVATPLPRGAGTITSITEADGIIRIPRQSEGIKDNDPVVAELIKPLSAIKNTIVIVGSHDNTLDVLADQLRAGDAALTLSSSHVGSMGGLMAVKRGVCHLAGAHLLDTETGLYNLAYIRRYLPDTPVRLVNLVMRDQGLIVPKGNPKGIQGIEDLGRDDITFINRQGGSGTRILLDYRLGQIGLSPENINGYSDEEFTHMNVAVAVLSGSADAGLGIYAAAKALDLDFIPVVTEQYDLVIPQVHLESKNIQTLLATIQTPVFKKRVEALGGYSMEKTGTVTTP</sequence>
<dbReference type="InterPro" id="IPR005111">
    <property type="entry name" value="MoeA_C_domain_IV"/>
</dbReference>
<dbReference type="RefSeq" id="WP_155312291.1">
    <property type="nucleotide sequence ID" value="NZ_AP021879.1"/>
</dbReference>
<evidence type="ECO:0000313" key="9">
    <source>
        <dbReference type="Proteomes" id="UP000422108"/>
    </source>
</evidence>
<dbReference type="Gene3D" id="3.90.105.10">
    <property type="entry name" value="Molybdopterin biosynthesis moea protein, domain 2"/>
    <property type="match status" value="1"/>
</dbReference>
<accession>A0A5K8AFH5</accession>
<dbReference type="EMBL" id="AP021879">
    <property type="protein sequence ID" value="BBO91357.1"/>
    <property type="molecule type" value="Genomic_DNA"/>
</dbReference>
<evidence type="ECO:0000256" key="2">
    <source>
        <dbReference type="ARBA" id="ARBA00005046"/>
    </source>
</evidence>